<proteinExistence type="predicted"/>
<keyword evidence="1" id="KW-0732">Signal</keyword>
<reference evidence="2" key="1">
    <citation type="submission" date="2022-03" db="EMBL/GenBank/DDBJ databases">
        <authorList>
            <person name="Lindestad O."/>
        </authorList>
    </citation>
    <scope>NUCLEOTIDE SEQUENCE</scope>
</reference>
<dbReference type="SUPFAM" id="SSF52833">
    <property type="entry name" value="Thioredoxin-like"/>
    <property type="match status" value="1"/>
</dbReference>
<protein>
    <submittedName>
        <fullName evidence="2">Jg675 protein</fullName>
    </submittedName>
</protein>
<dbReference type="InterPro" id="IPR036249">
    <property type="entry name" value="Thioredoxin-like_sf"/>
</dbReference>
<dbReference type="Proteomes" id="UP000838756">
    <property type="component" value="Unassembled WGS sequence"/>
</dbReference>
<accession>A0A8S4SI67</accession>
<gene>
    <name evidence="2" type="primary">jg675</name>
    <name evidence="2" type="ORF">PAEG_LOCUS24323</name>
</gene>
<dbReference type="EMBL" id="CAKXAJ010026226">
    <property type="protein sequence ID" value="CAH2263155.1"/>
    <property type="molecule type" value="Genomic_DNA"/>
</dbReference>
<comment type="caution">
    <text evidence="2">The sequence shown here is derived from an EMBL/GenBank/DDBJ whole genome shotgun (WGS) entry which is preliminary data.</text>
</comment>
<evidence type="ECO:0000313" key="3">
    <source>
        <dbReference type="Proteomes" id="UP000838756"/>
    </source>
</evidence>
<feature type="chain" id="PRO_5035855947" evidence="1">
    <location>
        <begin position="19"/>
        <end position="159"/>
    </location>
</feature>
<dbReference type="Gene3D" id="3.40.30.10">
    <property type="entry name" value="Glutaredoxin"/>
    <property type="match status" value="1"/>
</dbReference>
<name>A0A8S4SI67_9NEOP</name>
<keyword evidence="3" id="KW-1185">Reference proteome</keyword>
<evidence type="ECO:0000313" key="2">
    <source>
        <dbReference type="EMBL" id="CAH2263155.1"/>
    </source>
</evidence>
<organism evidence="2 3">
    <name type="scientific">Pararge aegeria aegeria</name>
    <dbReference type="NCBI Taxonomy" id="348720"/>
    <lineage>
        <taxon>Eukaryota</taxon>
        <taxon>Metazoa</taxon>
        <taxon>Ecdysozoa</taxon>
        <taxon>Arthropoda</taxon>
        <taxon>Hexapoda</taxon>
        <taxon>Insecta</taxon>
        <taxon>Pterygota</taxon>
        <taxon>Neoptera</taxon>
        <taxon>Endopterygota</taxon>
        <taxon>Lepidoptera</taxon>
        <taxon>Glossata</taxon>
        <taxon>Ditrysia</taxon>
        <taxon>Papilionoidea</taxon>
        <taxon>Nymphalidae</taxon>
        <taxon>Satyrinae</taxon>
        <taxon>Satyrini</taxon>
        <taxon>Parargina</taxon>
        <taxon>Pararge</taxon>
    </lineage>
</organism>
<dbReference type="OrthoDB" id="74910at2759"/>
<evidence type="ECO:0000256" key="1">
    <source>
        <dbReference type="SAM" id="SignalP"/>
    </source>
</evidence>
<sequence length="159" mass="18165">MWFKEIWKILLFTSLCLQISLQVKRQKTSVISDINDIKEFKKLLRSKTNVLVLYVNNNRSSQNVSDMFKDAADNMKGQATLVTIDCSGSEGKKLCKKLKVSSDSPYSIKHYKDGDFHKDYDRGVTVSAMVNFLRDPTGELPWEEDPQATDIMHILNGEV</sequence>
<feature type="signal peptide" evidence="1">
    <location>
        <begin position="1"/>
        <end position="18"/>
    </location>
</feature>
<dbReference type="AlphaFoldDB" id="A0A8S4SI67"/>
<feature type="non-terminal residue" evidence="2">
    <location>
        <position position="159"/>
    </location>
</feature>